<protein>
    <submittedName>
        <fullName evidence="1">Uncharacterized protein</fullName>
    </submittedName>
</protein>
<name>A0ABD0JU86_9CAEN</name>
<sequence>MFPGVFAQDLIVSHLELGVVLTIFRGISGFRGNAYYNVFNYQTKNIAQIRPSRMDKLFQSCQLVENVRTIRAGGWEEGNRLFTQFQAWAKEHKQRREGKEKHLHTDHY</sequence>
<comment type="caution">
    <text evidence="1">The sequence shown here is derived from an EMBL/GenBank/DDBJ whole genome shotgun (WGS) entry which is preliminary data.</text>
</comment>
<organism evidence="1 2">
    <name type="scientific">Batillaria attramentaria</name>
    <dbReference type="NCBI Taxonomy" id="370345"/>
    <lineage>
        <taxon>Eukaryota</taxon>
        <taxon>Metazoa</taxon>
        <taxon>Spiralia</taxon>
        <taxon>Lophotrochozoa</taxon>
        <taxon>Mollusca</taxon>
        <taxon>Gastropoda</taxon>
        <taxon>Caenogastropoda</taxon>
        <taxon>Sorbeoconcha</taxon>
        <taxon>Cerithioidea</taxon>
        <taxon>Batillariidae</taxon>
        <taxon>Batillaria</taxon>
    </lineage>
</organism>
<dbReference type="EMBL" id="JACVVK020000326">
    <property type="protein sequence ID" value="KAK7478418.1"/>
    <property type="molecule type" value="Genomic_DNA"/>
</dbReference>
<proteinExistence type="predicted"/>
<dbReference type="AlphaFoldDB" id="A0ABD0JU86"/>
<keyword evidence="2" id="KW-1185">Reference proteome</keyword>
<evidence type="ECO:0000313" key="2">
    <source>
        <dbReference type="Proteomes" id="UP001519460"/>
    </source>
</evidence>
<evidence type="ECO:0000313" key="1">
    <source>
        <dbReference type="EMBL" id="KAK7478418.1"/>
    </source>
</evidence>
<gene>
    <name evidence="1" type="ORF">BaRGS_00030343</name>
</gene>
<dbReference type="Proteomes" id="UP001519460">
    <property type="component" value="Unassembled WGS sequence"/>
</dbReference>
<reference evidence="1 2" key="1">
    <citation type="journal article" date="2023" name="Sci. Data">
        <title>Genome assembly of the Korean intertidal mud-creeper Batillaria attramentaria.</title>
        <authorList>
            <person name="Patra A.K."/>
            <person name="Ho P.T."/>
            <person name="Jun S."/>
            <person name="Lee S.J."/>
            <person name="Kim Y."/>
            <person name="Won Y.J."/>
        </authorList>
    </citation>
    <scope>NUCLEOTIDE SEQUENCE [LARGE SCALE GENOMIC DNA]</scope>
    <source>
        <strain evidence="1">Wonlab-2016</strain>
    </source>
</reference>
<accession>A0ABD0JU86</accession>